<dbReference type="AlphaFoldDB" id="A0A2R8W6W2"/>
<keyword evidence="10" id="KW-0503">Monooxygenase</keyword>
<keyword evidence="16" id="KW-1185">Reference proteome</keyword>
<reference evidence="14 16" key="1">
    <citation type="journal article" date="2009" name="PLoS Biol.">
        <title>Lineage-specific biology revealed by a finished genome assembly of the mouse.</title>
        <authorList>
            <consortium name="Mouse Genome Sequencing Consortium"/>
            <person name="Church D.M."/>
            <person name="Goodstadt L."/>
            <person name="Hillier L.W."/>
            <person name="Zody M.C."/>
            <person name="Goldstein S."/>
            <person name="She X."/>
            <person name="Bult C.J."/>
            <person name="Agarwala R."/>
            <person name="Cherry J.L."/>
            <person name="DiCuccio M."/>
            <person name="Hlavina W."/>
            <person name="Kapustin Y."/>
            <person name="Meric P."/>
            <person name="Maglott D."/>
            <person name="Birtle Z."/>
            <person name="Marques A.C."/>
            <person name="Graves T."/>
            <person name="Zhou S."/>
            <person name="Teague B."/>
            <person name="Potamousis K."/>
            <person name="Churas C."/>
            <person name="Place M."/>
            <person name="Herschleb J."/>
            <person name="Runnheim R."/>
            <person name="Forrest D."/>
            <person name="Amos-Landgraf J."/>
            <person name="Schwartz D.C."/>
            <person name="Cheng Z."/>
            <person name="Lindblad-Toh K."/>
            <person name="Eichler E.E."/>
            <person name="Ponting C.P."/>
        </authorList>
    </citation>
    <scope>NUCLEOTIDE SEQUENCE [LARGE SCALE GENOMIC DNA]</scope>
    <source>
        <strain evidence="14 16">C57BL/6J</strain>
    </source>
</reference>
<evidence type="ECO:0000256" key="7">
    <source>
        <dbReference type="ARBA" id="ARBA00022848"/>
    </source>
</evidence>
<dbReference type="Bgee" id="ENSMUSG00000094806">
    <property type="expression patterns" value="Expressed in left lobe of liver and 66 other cell types or tissues"/>
</dbReference>
<evidence type="ECO:0000256" key="12">
    <source>
        <dbReference type="ARBA" id="ARBA00037347"/>
    </source>
</evidence>
<dbReference type="InterPro" id="IPR002401">
    <property type="entry name" value="Cyt_P450_E_grp-I"/>
</dbReference>
<keyword evidence="9" id="KW-0408">Iron</keyword>
<evidence type="ECO:0000256" key="1">
    <source>
        <dbReference type="ARBA" id="ARBA00001971"/>
    </source>
</evidence>
<dbReference type="Ensembl" id="ENSMUST00000229628.2">
    <property type="protein sequence ID" value="ENSMUSP00000155493.2"/>
    <property type="gene ID" value="ENSMUSG00000094806.3"/>
</dbReference>
<comment type="subcellular location">
    <subcellularLocation>
        <location evidence="2">Microsome membrane</location>
    </subcellularLocation>
</comment>
<feature type="transmembrane region" description="Helical" evidence="13">
    <location>
        <begin position="6"/>
        <end position="26"/>
    </location>
</feature>
<evidence type="ECO:0000256" key="10">
    <source>
        <dbReference type="ARBA" id="ARBA00023033"/>
    </source>
</evidence>
<keyword evidence="6" id="KW-0256">Endoplasmic reticulum</keyword>
<dbReference type="InterPro" id="IPR050182">
    <property type="entry name" value="Cytochrome_P450_fam2"/>
</dbReference>
<name>A0A2R8W6W2_MOUSE</name>
<comment type="cofactor">
    <cofactor evidence="1">
        <name>heme</name>
        <dbReference type="ChEBI" id="CHEBI:30413"/>
    </cofactor>
</comment>
<evidence type="ECO:0000256" key="11">
    <source>
        <dbReference type="ARBA" id="ARBA00023136"/>
    </source>
</evidence>
<comment type="function">
    <text evidence="12">Cytochromes P450 are a group of heme-thiolate monooxygenases. In liver microsomes, this enzyme is involved in an NADPH-dependent electron transport pathway. It oxidizes a variety of structurally unrelated compounds, including steroids, fatty acids, and xenobiotics.</text>
</comment>
<dbReference type="GO" id="GO:0020037">
    <property type="term" value="F:heme binding"/>
    <property type="evidence" value="ECO:0007669"/>
    <property type="project" value="InterPro"/>
</dbReference>
<dbReference type="VEuPathDB" id="HostDB:ENSMUSG00000094806"/>
<dbReference type="ExpressionAtlas" id="A0A2R8W6W2">
    <property type="expression patterns" value="baseline and differential"/>
</dbReference>
<evidence type="ECO:0000256" key="5">
    <source>
        <dbReference type="ARBA" id="ARBA00022723"/>
    </source>
</evidence>
<organism evidence="14 16">
    <name type="scientific">Mus musculus</name>
    <name type="common">Mouse</name>
    <dbReference type="NCBI Taxonomy" id="10090"/>
    <lineage>
        <taxon>Eukaryota</taxon>
        <taxon>Metazoa</taxon>
        <taxon>Chordata</taxon>
        <taxon>Craniata</taxon>
        <taxon>Vertebrata</taxon>
        <taxon>Euteleostomi</taxon>
        <taxon>Mammalia</taxon>
        <taxon>Eutheria</taxon>
        <taxon>Euarchontoglires</taxon>
        <taxon>Glires</taxon>
        <taxon>Rodentia</taxon>
        <taxon>Myomorpha</taxon>
        <taxon>Muroidea</taxon>
        <taxon>Muridae</taxon>
        <taxon>Murinae</taxon>
        <taxon>Mus</taxon>
        <taxon>Mus</taxon>
    </lineage>
</organism>
<evidence type="ECO:0000256" key="6">
    <source>
        <dbReference type="ARBA" id="ARBA00022824"/>
    </source>
</evidence>
<evidence type="ECO:0000256" key="3">
    <source>
        <dbReference type="ARBA" id="ARBA00010617"/>
    </source>
</evidence>
<gene>
    <name evidence="14 15" type="primary">Cyp2d10</name>
</gene>
<keyword evidence="13" id="KW-0812">Transmembrane</keyword>
<dbReference type="PRINTS" id="PR00463">
    <property type="entry name" value="EP450I"/>
</dbReference>
<dbReference type="GeneTree" id="ENSGT00940000153331"/>
<evidence type="ECO:0000256" key="8">
    <source>
        <dbReference type="ARBA" id="ARBA00023002"/>
    </source>
</evidence>
<evidence type="ECO:0000256" key="2">
    <source>
        <dbReference type="ARBA" id="ARBA00004524"/>
    </source>
</evidence>
<keyword evidence="8" id="KW-0560">Oxidoreductase</keyword>
<sequence length="176" mass="19911">MELLTGAGLWSVAIFTVIFILLVDLMHRHQRWTSRYPPGPVPWPVLGNLLQVDLDNMPYSLYKLQNRYGDVFSLQMGWKPMVVINGLKAMKEVLLTCGEDTADRPQVPIFEYLGVKPGSQGVVLAPYGPEWREQRRFSVSTLRNFGLGKKSLEDWVTKEARHLCDAFTAQAGKGEC</sequence>
<dbReference type="Proteomes" id="UP000000589">
    <property type="component" value="Chromosome 15"/>
</dbReference>
<comment type="similarity">
    <text evidence="3">Belongs to the cytochrome P450 family.</text>
</comment>
<keyword evidence="7" id="KW-0492">Microsome</keyword>
<evidence type="ECO:0000256" key="4">
    <source>
        <dbReference type="ARBA" id="ARBA00022617"/>
    </source>
</evidence>
<reference evidence="14" key="5">
    <citation type="submission" date="2025-09" db="UniProtKB">
        <authorList>
            <consortium name="Ensembl"/>
        </authorList>
    </citation>
    <scope>IDENTIFICATION</scope>
    <source>
        <strain evidence="14">C57BL/6J</strain>
    </source>
</reference>
<dbReference type="GO" id="GO:0004497">
    <property type="term" value="F:monooxygenase activity"/>
    <property type="evidence" value="ECO:0007669"/>
    <property type="project" value="UniProtKB-KW"/>
</dbReference>
<dbReference type="InterPro" id="IPR036396">
    <property type="entry name" value="Cyt_P450_sf"/>
</dbReference>
<evidence type="ECO:0000313" key="14">
    <source>
        <dbReference type="Ensembl" id="ENSMUSP00000155493.2"/>
    </source>
</evidence>
<dbReference type="SUPFAM" id="SSF48264">
    <property type="entry name" value="Cytochrome P450"/>
    <property type="match status" value="1"/>
</dbReference>
<dbReference type="GO" id="GO:0005506">
    <property type="term" value="F:iron ion binding"/>
    <property type="evidence" value="ECO:0007669"/>
    <property type="project" value="InterPro"/>
</dbReference>
<reference evidence="17" key="2">
    <citation type="journal article" date="2010" name="Cell">
        <title>A tissue-specific atlas of mouse protein phosphorylation and expression.</title>
        <authorList>
            <person name="Huttlin E.L."/>
            <person name="Jedrychowski M.P."/>
            <person name="Elias J.E."/>
            <person name="Goswami T."/>
            <person name="Rad R."/>
            <person name="Beausoleil S.A."/>
            <person name="Villen J."/>
            <person name="Haas W."/>
            <person name="Sowa M.E."/>
            <person name="Gygi S.P."/>
        </authorList>
    </citation>
    <scope>IDENTIFICATION BY MASS SPECTROMETRY [LARGE SCALE ANALYSIS]</scope>
</reference>
<dbReference type="PANTHER" id="PTHR24300:SF119">
    <property type="entry name" value="CYTOCHROME P450-RELATED"/>
    <property type="match status" value="1"/>
</dbReference>
<protein>
    <submittedName>
        <fullName evidence="14">Cytochrome P450, family 2, subfamily d, polypeptide 10</fullName>
    </submittedName>
</protein>
<evidence type="ECO:0007829" key="17">
    <source>
        <dbReference type="PubMed" id="21183079"/>
    </source>
</evidence>
<dbReference type="jPOST" id="A0A2R8W6W2"/>
<dbReference type="InterPro" id="IPR001128">
    <property type="entry name" value="Cyt_P450"/>
</dbReference>
<reference evidence="14 16" key="3">
    <citation type="journal article" date="2011" name="PLoS Biol.">
        <title>Modernizing reference genome assemblies.</title>
        <authorList>
            <person name="Church D.M."/>
            <person name="Schneider V.A."/>
            <person name="Graves T."/>
            <person name="Auger K."/>
            <person name="Cunningham F."/>
            <person name="Bouk N."/>
            <person name="Chen H.C."/>
            <person name="Agarwala R."/>
            <person name="McLaren W.M."/>
            <person name="Ritchie G.R."/>
            <person name="Albracht D."/>
            <person name="Kremitzki M."/>
            <person name="Rock S."/>
            <person name="Kotkiewicz H."/>
            <person name="Kremitzki C."/>
            <person name="Wollam A."/>
            <person name="Trani L."/>
            <person name="Fulton L."/>
            <person name="Fulton R."/>
            <person name="Matthews L."/>
            <person name="Whitehead S."/>
            <person name="Chow W."/>
            <person name="Torrance J."/>
            <person name="Dunn M."/>
            <person name="Harden G."/>
            <person name="Threadgold G."/>
            <person name="Wood J."/>
            <person name="Collins J."/>
            <person name="Heath P."/>
            <person name="Griffiths G."/>
            <person name="Pelan S."/>
            <person name="Grafham D."/>
            <person name="Eichler E.E."/>
            <person name="Weinstock G."/>
            <person name="Mardis E.R."/>
            <person name="Wilson R.K."/>
            <person name="Howe K."/>
            <person name="Flicek P."/>
            <person name="Hubbard T."/>
        </authorList>
    </citation>
    <scope>NUCLEOTIDE SEQUENCE [LARGE SCALE GENOMIC DNA]</scope>
    <source>
        <strain evidence="14 16">C57BL/6J</strain>
    </source>
</reference>
<dbReference type="Pfam" id="PF00067">
    <property type="entry name" value="p450"/>
    <property type="match status" value="1"/>
</dbReference>
<evidence type="ECO:0000313" key="15">
    <source>
        <dbReference type="MGI" id="MGI:88602"/>
    </source>
</evidence>
<keyword evidence="4" id="KW-0349">Heme</keyword>
<keyword evidence="5" id="KW-0479">Metal-binding</keyword>
<accession>A0A2R8W6W2</accession>
<dbReference type="Gene3D" id="1.10.630.10">
    <property type="entry name" value="Cytochrome P450"/>
    <property type="match status" value="1"/>
</dbReference>
<dbReference type="PANTHER" id="PTHR24300">
    <property type="entry name" value="CYTOCHROME P450 508A4-RELATED"/>
    <property type="match status" value="1"/>
</dbReference>
<dbReference type="SMR" id="A0A2R8W6W2"/>
<dbReference type="AGR" id="MGI:88602"/>
<keyword evidence="13" id="KW-1133">Transmembrane helix</keyword>
<evidence type="ECO:0000256" key="9">
    <source>
        <dbReference type="ARBA" id="ARBA00023004"/>
    </source>
</evidence>
<proteinExistence type="evidence at protein level"/>
<dbReference type="GO" id="GO:0016705">
    <property type="term" value="F:oxidoreductase activity, acting on paired donors, with incorporation or reduction of molecular oxygen"/>
    <property type="evidence" value="ECO:0007669"/>
    <property type="project" value="InterPro"/>
</dbReference>
<evidence type="ECO:0000256" key="13">
    <source>
        <dbReference type="SAM" id="Phobius"/>
    </source>
</evidence>
<dbReference type="MGI" id="MGI:88602">
    <property type="gene designation" value="Cyp2d10"/>
</dbReference>
<keyword evidence="11 13" id="KW-0472">Membrane</keyword>
<reference evidence="14" key="4">
    <citation type="submission" date="2025-08" db="UniProtKB">
        <authorList>
            <consortium name="Ensembl"/>
        </authorList>
    </citation>
    <scope>IDENTIFICATION</scope>
    <source>
        <strain evidence="14">C57BL/6J</strain>
    </source>
</reference>
<evidence type="ECO:0000313" key="16">
    <source>
        <dbReference type="Proteomes" id="UP000000589"/>
    </source>
</evidence>